<keyword evidence="3" id="KW-0489">Methyltransferase</keyword>
<evidence type="ECO:0000259" key="2">
    <source>
        <dbReference type="Pfam" id="PF13649"/>
    </source>
</evidence>
<dbReference type="Proteomes" id="UP000050973">
    <property type="component" value="Unassembled WGS sequence"/>
</dbReference>
<proteinExistence type="predicted"/>
<dbReference type="GO" id="GO:0032259">
    <property type="term" value="P:methylation"/>
    <property type="evidence" value="ECO:0007669"/>
    <property type="project" value="UniProtKB-KW"/>
</dbReference>
<comment type="caution">
    <text evidence="3">The sequence shown here is derived from an EMBL/GenBank/DDBJ whole genome shotgun (WGS) entry which is preliminary data.</text>
</comment>
<dbReference type="Pfam" id="PF13649">
    <property type="entry name" value="Methyltransf_25"/>
    <property type="match status" value="1"/>
</dbReference>
<organism evidence="3 4">
    <name type="scientific">Limosilactobacillus oris DSM 4864</name>
    <dbReference type="NCBI Taxonomy" id="1423779"/>
    <lineage>
        <taxon>Bacteria</taxon>
        <taxon>Bacillati</taxon>
        <taxon>Bacillota</taxon>
        <taxon>Bacilli</taxon>
        <taxon>Lactobacillales</taxon>
        <taxon>Lactobacillaceae</taxon>
        <taxon>Limosilactobacillus</taxon>
    </lineage>
</organism>
<dbReference type="GO" id="GO:0008168">
    <property type="term" value="F:methyltransferase activity"/>
    <property type="evidence" value="ECO:0007669"/>
    <property type="project" value="UniProtKB-KW"/>
</dbReference>
<dbReference type="InterPro" id="IPR041698">
    <property type="entry name" value="Methyltransf_25"/>
</dbReference>
<evidence type="ECO:0000313" key="4">
    <source>
        <dbReference type="Proteomes" id="UP000050973"/>
    </source>
</evidence>
<sequence>MGKRLMIYQSFAQLYDELFDAQLYEQWRDYTLNRLPSTSKTVLDLAGGAGRLACLLATAGLDLTVADFSPEMLSLAGKHAAEAGVDLQLVQADMRDLAGFPQFDAVTCYADSLCYLDDLADVRETFSQVSAHLAAGGRFLFDMISPYQTDVVYPGYMYNYEDEDQQRAFIWRSFADDDVKHGVIHELAFFNQLPDGNYHRVGETHFERSYPLEELQAALQQAGFQRVKVTADFGRQEVTPETTRWFFECQK</sequence>
<protein>
    <submittedName>
        <fullName evidence="3">Methyltransferase domain protein</fullName>
    </submittedName>
</protein>
<dbReference type="CDD" id="cd02440">
    <property type="entry name" value="AdoMet_MTases"/>
    <property type="match status" value="1"/>
</dbReference>
<dbReference type="AlphaFoldDB" id="A0A0R1WJJ7"/>
<dbReference type="EMBL" id="AZGE01000007">
    <property type="protein sequence ID" value="KRM15883.1"/>
    <property type="molecule type" value="Genomic_DNA"/>
</dbReference>
<dbReference type="SUPFAM" id="SSF53335">
    <property type="entry name" value="S-adenosyl-L-methionine-dependent methyltransferases"/>
    <property type="match status" value="1"/>
</dbReference>
<accession>A0A0R1WJJ7</accession>
<keyword evidence="1 3" id="KW-0808">Transferase</keyword>
<dbReference type="PATRIC" id="fig|1423779.3.peg.1864"/>
<feature type="domain" description="Methyltransferase" evidence="2">
    <location>
        <begin position="42"/>
        <end position="137"/>
    </location>
</feature>
<dbReference type="Gene3D" id="3.40.50.150">
    <property type="entry name" value="Vaccinia Virus protein VP39"/>
    <property type="match status" value="1"/>
</dbReference>
<evidence type="ECO:0000313" key="3">
    <source>
        <dbReference type="EMBL" id="KRM15883.1"/>
    </source>
</evidence>
<evidence type="ECO:0000256" key="1">
    <source>
        <dbReference type="ARBA" id="ARBA00022679"/>
    </source>
</evidence>
<reference evidence="3 4" key="1">
    <citation type="journal article" date="2015" name="Genome Announc.">
        <title>Expanding the biotechnology potential of lactobacilli through comparative genomics of 213 strains and associated genera.</title>
        <authorList>
            <person name="Sun Z."/>
            <person name="Harris H.M."/>
            <person name="McCann A."/>
            <person name="Guo C."/>
            <person name="Argimon S."/>
            <person name="Zhang W."/>
            <person name="Yang X."/>
            <person name="Jeffery I.B."/>
            <person name="Cooney J.C."/>
            <person name="Kagawa T.F."/>
            <person name="Liu W."/>
            <person name="Song Y."/>
            <person name="Salvetti E."/>
            <person name="Wrobel A."/>
            <person name="Rasinkangas P."/>
            <person name="Parkhill J."/>
            <person name="Rea M.C."/>
            <person name="O'Sullivan O."/>
            <person name="Ritari J."/>
            <person name="Douillard F.P."/>
            <person name="Paul Ross R."/>
            <person name="Yang R."/>
            <person name="Briner A.E."/>
            <person name="Felis G.E."/>
            <person name="de Vos W.M."/>
            <person name="Barrangou R."/>
            <person name="Klaenhammer T.R."/>
            <person name="Caufield P.W."/>
            <person name="Cui Y."/>
            <person name="Zhang H."/>
            <person name="O'Toole P.W."/>
        </authorList>
    </citation>
    <scope>NUCLEOTIDE SEQUENCE [LARGE SCALE GENOMIC DNA]</scope>
    <source>
        <strain evidence="3 4">DSM 4864</strain>
    </source>
</reference>
<gene>
    <name evidence="3" type="ORF">FC49_GL001800</name>
</gene>
<dbReference type="Gene3D" id="2.20.25.110">
    <property type="entry name" value="S-adenosyl-L-methionine-dependent methyltransferases"/>
    <property type="match status" value="1"/>
</dbReference>
<name>A0A0R1WJJ7_9LACO</name>
<dbReference type="PANTHER" id="PTHR43861">
    <property type="entry name" value="TRANS-ACONITATE 2-METHYLTRANSFERASE-RELATED"/>
    <property type="match status" value="1"/>
</dbReference>
<dbReference type="InterPro" id="IPR029063">
    <property type="entry name" value="SAM-dependent_MTases_sf"/>
</dbReference>